<feature type="chain" id="PRO_5021429217" description="FHA domain-containing protein" evidence="1">
    <location>
        <begin position="18"/>
        <end position="104"/>
    </location>
</feature>
<gene>
    <name evidence="3" type="ORF">AVEN_166791_1</name>
</gene>
<protein>
    <recommendedName>
        <fullName evidence="2">FHA domain-containing protein</fullName>
    </recommendedName>
</protein>
<feature type="domain" description="FHA" evidence="2">
    <location>
        <begin position="77"/>
        <end position="104"/>
    </location>
</feature>
<accession>A0A4Y2BRD1</accession>
<evidence type="ECO:0000259" key="2">
    <source>
        <dbReference type="PROSITE" id="PS50006"/>
    </source>
</evidence>
<evidence type="ECO:0000313" key="4">
    <source>
        <dbReference type="Proteomes" id="UP000499080"/>
    </source>
</evidence>
<name>A0A4Y2BRD1_ARAVE</name>
<dbReference type="AlphaFoldDB" id="A0A4Y2BRD1"/>
<proteinExistence type="predicted"/>
<dbReference type="InterPro" id="IPR000253">
    <property type="entry name" value="FHA_dom"/>
</dbReference>
<feature type="signal peptide" evidence="1">
    <location>
        <begin position="1"/>
        <end position="17"/>
    </location>
</feature>
<comment type="caution">
    <text evidence="3">The sequence shown here is derived from an EMBL/GenBank/DDBJ whole genome shotgun (WGS) entry which is preliminary data.</text>
</comment>
<reference evidence="3 4" key="1">
    <citation type="journal article" date="2019" name="Sci. Rep.">
        <title>Orb-weaving spider Araneus ventricosus genome elucidates the spidroin gene catalogue.</title>
        <authorList>
            <person name="Kono N."/>
            <person name="Nakamura H."/>
            <person name="Ohtoshi R."/>
            <person name="Moran D.A.P."/>
            <person name="Shinohara A."/>
            <person name="Yoshida Y."/>
            <person name="Fujiwara M."/>
            <person name="Mori M."/>
            <person name="Tomita M."/>
            <person name="Arakawa K."/>
        </authorList>
    </citation>
    <scope>NUCLEOTIDE SEQUENCE [LARGE SCALE GENOMIC DNA]</scope>
</reference>
<evidence type="ECO:0000256" key="1">
    <source>
        <dbReference type="SAM" id="SignalP"/>
    </source>
</evidence>
<dbReference type="PROSITE" id="PS50006">
    <property type="entry name" value="FHA_DOMAIN"/>
    <property type="match status" value="1"/>
</dbReference>
<evidence type="ECO:0000313" key="3">
    <source>
        <dbReference type="EMBL" id="GBL93754.1"/>
    </source>
</evidence>
<dbReference type="Proteomes" id="UP000499080">
    <property type="component" value="Unassembled WGS sequence"/>
</dbReference>
<organism evidence="3 4">
    <name type="scientific">Araneus ventricosus</name>
    <name type="common">Orbweaver spider</name>
    <name type="synonym">Epeira ventricosa</name>
    <dbReference type="NCBI Taxonomy" id="182803"/>
    <lineage>
        <taxon>Eukaryota</taxon>
        <taxon>Metazoa</taxon>
        <taxon>Ecdysozoa</taxon>
        <taxon>Arthropoda</taxon>
        <taxon>Chelicerata</taxon>
        <taxon>Arachnida</taxon>
        <taxon>Araneae</taxon>
        <taxon>Araneomorphae</taxon>
        <taxon>Entelegynae</taxon>
        <taxon>Araneoidea</taxon>
        <taxon>Araneidae</taxon>
        <taxon>Araneus</taxon>
    </lineage>
</organism>
<keyword evidence="1" id="KW-0732">Signal</keyword>
<keyword evidence="4" id="KW-1185">Reference proteome</keyword>
<sequence length="104" mass="12063">MITPILALLTVIAISNRTRYPGSQNRTASNQDIKKFAESPYLTSRFRHNPEIVKIKNDFFIFRLSKVMLINRAASAIFVGRRCDWWFDLHRVSKSEPLVSDKHA</sequence>
<dbReference type="EMBL" id="BGPR01000096">
    <property type="protein sequence ID" value="GBL93754.1"/>
    <property type="molecule type" value="Genomic_DNA"/>
</dbReference>